<dbReference type="GO" id="GO:0050131">
    <property type="term" value="F:N-methyl-L-amino-acid oxidase activity"/>
    <property type="evidence" value="ECO:0007669"/>
    <property type="project" value="UniProtKB-EC"/>
</dbReference>
<proteinExistence type="predicted"/>
<dbReference type="InterPro" id="IPR045170">
    <property type="entry name" value="MTOX"/>
</dbReference>
<dbReference type="SUPFAM" id="SSF51905">
    <property type="entry name" value="FAD/NAD(P)-binding domain"/>
    <property type="match status" value="1"/>
</dbReference>
<dbReference type="PRINTS" id="PR00420">
    <property type="entry name" value="RNGMNOXGNASE"/>
</dbReference>
<dbReference type="GO" id="GO:0005829">
    <property type="term" value="C:cytosol"/>
    <property type="evidence" value="ECO:0007669"/>
    <property type="project" value="TreeGrafter"/>
</dbReference>
<dbReference type="PANTHER" id="PTHR10961:SF7">
    <property type="entry name" value="FAD DEPENDENT OXIDOREDUCTASE DOMAIN-CONTAINING PROTEIN"/>
    <property type="match status" value="1"/>
</dbReference>
<dbReference type="AlphaFoldDB" id="A0A7T5EQ22"/>
<keyword evidence="3" id="KW-0274">FAD</keyword>
<dbReference type="RefSeq" id="WP_198830183.1">
    <property type="nucleotide sequence ID" value="NZ_CP066308.1"/>
</dbReference>
<evidence type="ECO:0000256" key="2">
    <source>
        <dbReference type="ARBA" id="ARBA00022630"/>
    </source>
</evidence>
<feature type="domain" description="FAD dependent oxidoreductase" evidence="5">
    <location>
        <begin position="5"/>
        <end position="358"/>
    </location>
</feature>
<evidence type="ECO:0000313" key="7">
    <source>
        <dbReference type="EMBL" id="QUO43757.1"/>
    </source>
</evidence>
<accession>A0A7T5EQ22</accession>
<dbReference type="GO" id="GO:0008115">
    <property type="term" value="F:sarcosine oxidase activity"/>
    <property type="evidence" value="ECO:0007669"/>
    <property type="project" value="TreeGrafter"/>
</dbReference>
<dbReference type="SUPFAM" id="SSF54373">
    <property type="entry name" value="FAD-linked reductases, C-terminal domain"/>
    <property type="match status" value="1"/>
</dbReference>
<dbReference type="EMBL" id="CP066308">
    <property type="protein sequence ID" value="QQE76691.1"/>
    <property type="molecule type" value="Genomic_DNA"/>
</dbReference>
<keyword evidence="4 6" id="KW-0560">Oxidoreductase</keyword>
<dbReference type="EC" id="1.5.3.2" evidence="6"/>
<dbReference type="EMBL" id="CP073708">
    <property type="protein sequence ID" value="QUO43757.1"/>
    <property type="molecule type" value="Genomic_DNA"/>
</dbReference>
<dbReference type="Gene3D" id="3.30.9.10">
    <property type="entry name" value="D-Amino Acid Oxidase, subunit A, domain 2"/>
    <property type="match status" value="1"/>
</dbReference>
<evidence type="ECO:0000259" key="5">
    <source>
        <dbReference type="Pfam" id="PF01266"/>
    </source>
</evidence>
<dbReference type="Proteomes" id="UP000595847">
    <property type="component" value="Chromosome"/>
</dbReference>
<dbReference type="PANTHER" id="PTHR10961">
    <property type="entry name" value="PEROXISOMAL SARCOSINE OXIDASE"/>
    <property type="match status" value="1"/>
</dbReference>
<evidence type="ECO:0000256" key="1">
    <source>
        <dbReference type="ARBA" id="ARBA00001974"/>
    </source>
</evidence>
<dbReference type="NCBIfam" id="NF008425">
    <property type="entry name" value="PRK11259.1"/>
    <property type="match status" value="1"/>
</dbReference>
<sequence>MKHYDAIIVGAGSMGMAAGYYLAKQGIATLLIDASDPPHQLGSHHGDTRIIRHAYGEGERYVPLTIRAKELWRELEEESGQTLFVQTGVLNAGPAPIPFIQQVRQSAERFSLPMEVLAADELSRRWPGIQVPDDFIGCFEPTSGVLYSEECIRAYRRLALRHGAELLTYERVKEIQARPDGAVVVTGQGAYSCDKLLVSAGAWNPDLLSPLGLSLPLTPTRKTVSWYDADEELYREGRFPAFIFQLPDAAYYGFPSIAWAGVKIGRHDGGLPVHPDELDRTFGTDPADEADTRSFLERFMPRAAGPLRQGRVCLYTFTPDEDFIIDQHPAYRHIVIAAGFSGHGFKFASAVGEAASQLLLHGASVHNLSPFAINRWQREAQG</sequence>
<evidence type="ECO:0000256" key="4">
    <source>
        <dbReference type="ARBA" id="ARBA00023002"/>
    </source>
</evidence>
<evidence type="ECO:0000313" key="9">
    <source>
        <dbReference type="Proteomes" id="UP000677234"/>
    </source>
</evidence>
<dbReference type="InterPro" id="IPR036188">
    <property type="entry name" value="FAD/NAD-bd_sf"/>
</dbReference>
<evidence type="ECO:0000256" key="3">
    <source>
        <dbReference type="ARBA" id="ARBA00022827"/>
    </source>
</evidence>
<dbReference type="Pfam" id="PF01266">
    <property type="entry name" value="DAO"/>
    <property type="match status" value="1"/>
</dbReference>
<evidence type="ECO:0000313" key="6">
    <source>
        <dbReference type="EMBL" id="QQE76691.1"/>
    </source>
</evidence>
<protein>
    <submittedName>
        <fullName evidence="6">N-methyl-L-tryptophan oxidase</fullName>
        <ecNumber evidence="6">1.5.3.2</ecNumber>
    </submittedName>
</protein>
<gene>
    <name evidence="6" type="primary">solA</name>
    <name evidence="6" type="ORF">JD108_18880</name>
    <name evidence="7" type="ORF">KDJ56_18820</name>
</gene>
<dbReference type="Gene3D" id="3.50.50.60">
    <property type="entry name" value="FAD/NAD(P)-binding domain"/>
    <property type="match status" value="1"/>
</dbReference>
<dbReference type="Proteomes" id="UP000677234">
    <property type="component" value="Chromosome"/>
</dbReference>
<dbReference type="KEGG" id="bcop:JD108_18880"/>
<comment type="cofactor">
    <cofactor evidence="1">
        <name>FAD</name>
        <dbReference type="ChEBI" id="CHEBI:57692"/>
    </cofactor>
</comment>
<evidence type="ECO:0000313" key="8">
    <source>
        <dbReference type="Proteomes" id="UP000595847"/>
    </source>
</evidence>
<dbReference type="GO" id="GO:0050660">
    <property type="term" value="F:flavin adenine dinucleotide binding"/>
    <property type="evidence" value="ECO:0007669"/>
    <property type="project" value="InterPro"/>
</dbReference>
<keyword evidence="9" id="KW-1185">Reference proteome</keyword>
<organism evidence="6 8">
    <name type="scientific">Brevibacillus composti</name>
    <dbReference type="NCBI Taxonomy" id="2796470"/>
    <lineage>
        <taxon>Bacteria</taxon>
        <taxon>Bacillati</taxon>
        <taxon>Bacillota</taxon>
        <taxon>Bacilli</taxon>
        <taxon>Bacillales</taxon>
        <taxon>Paenibacillaceae</taxon>
        <taxon>Brevibacillus</taxon>
    </lineage>
</organism>
<dbReference type="InterPro" id="IPR006076">
    <property type="entry name" value="FAD-dep_OxRdtase"/>
</dbReference>
<reference evidence="7" key="2">
    <citation type="submission" date="2021-04" db="EMBL/GenBank/DDBJ databases">
        <title>Brevibacillus composti FJAT-54423, complete genome.</title>
        <authorList>
            <person name="Tang R."/>
        </authorList>
    </citation>
    <scope>NUCLEOTIDE SEQUENCE</scope>
    <source>
        <strain evidence="7">FJAT-54424</strain>
    </source>
</reference>
<reference evidence="6 8" key="1">
    <citation type="submission" date="2020-12" db="EMBL/GenBank/DDBJ databases">
        <title>strain FJAT-54423T represents a novel species of the genus Brevibacillus.</title>
        <authorList>
            <person name="Tang R."/>
        </authorList>
    </citation>
    <scope>NUCLEOTIDE SEQUENCE [LARGE SCALE GENOMIC DNA]</scope>
    <source>
        <strain evidence="6 8">FJAT-54423</strain>
    </source>
</reference>
<keyword evidence="2" id="KW-0285">Flavoprotein</keyword>
<name>A0A7T5EQ22_9BACL</name>